<dbReference type="Proteomes" id="UP000583944">
    <property type="component" value="Unassembled WGS sequence"/>
</dbReference>
<protein>
    <submittedName>
        <fullName evidence="2">Uncharacterized protein</fullName>
    </submittedName>
</protein>
<accession>A0A7J6Y0A2</accession>
<feature type="region of interest" description="Disordered" evidence="1">
    <location>
        <begin position="199"/>
        <end position="222"/>
    </location>
</feature>
<proteinExistence type="predicted"/>
<dbReference type="EMBL" id="JABDHM010000061">
    <property type="protein sequence ID" value="KAF5219885.1"/>
    <property type="molecule type" value="Genomic_DNA"/>
</dbReference>
<sequence>MYWATQITFYCCYCCSCRCFFWWWWWSPFSCCSLVIITEFSLYVKGEAWGMKSSQDFILPMYVNVCCCCCWTRCLPHVLCFQQKTVDAAKKMSASGSTSKDASPYVCLSAHCDLLHFIGPVPHPYGGPNPQTIAQRASQYVRFSCESCEKAPTVTVKCEHPLFPPIPVTRTTDGVPSFPLTGIELARWAYRENFESVASQPQLNPHEKKVDVPHPPLQGDSARVTHESAFPEVASTAPLEEPESTMASGRSSCIVNFHALRRIFLQTLFILNLPHRSPAVSFRLSLHDPRPFGVTSFFLLPRCAEKMAALAHPAKVTLTVARTTGGDTLQCFCDCLHKKDEEEDRIISSQLLWELKEGDEREQYAKDPVELDSFLTGTMIPVLFALPEGLAQLIENKGVQTSRAIGWSQRRSFHLLALIAHCVWCEKVAWCIMSRFSVSMGLCRRQKARLKLRNSASLESTDKWESTLFFYPTAFNDDRHKITRGRLEAIDVTATSCAALIQVTVWGCDEEMEWEWNGETPHASSAGLCDFTELLEKKR</sequence>
<evidence type="ECO:0000313" key="3">
    <source>
        <dbReference type="Proteomes" id="UP000583944"/>
    </source>
</evidence>
<evidence type="ECO:0000313" key="2">
    <source>
        <dbReference type="EMBL" id="KAF5219885.1"/>
    </source>
</evidence>
<dbReference type="VEuPathDB" id="TriTrypDB:BCY84_19043"/>
<comment type="caution">
    <text evidence="2">The sequence shown here is derived from an EMBL/GenBank/DDBJ whole genome shotgun (WGS) entry which is preliminary data.</text>
</comment>
<dbReference type="VEuPathDB" id="TriTrypDB:ECC02_007112"/>
<evidence type="ECO:0000256" key="1">
    <source>
        <dbReference type="SAM" id="MobiDB-lite"/>
    </source>
</evidence>
<reference evidence="2 3" key="1">
    <citation type="journal article" date="2019" name="Genome Biol. Evol.">
        <title>Nanopore Sequencing Significantly Improves Genome Assembly of the Protozoan Parasite Trypanosoma cruzi.</title>
        <authorList>
            <person name="Diaz-Viraque F."/>
            <person name="Pita S."/>
            <person name="Greif G."/>
            <person name="de Souza R.C.M."/>
            <person name="Iraola G."/>
            <person name="Robello C."/>
        </authorList>
    </citation>
    <scope>NUCLEOTIDE SEQUENCE [LARGE SCALE GENOMIC DNA]</scope>
    <source>
        <strain evidence="2 3">Berenice</strain>
    </source>
</reference>
<dbReference type="AlphaFoldDB" id="A0A7J6Y0A2"/>
<name>A0A7J6Y0A2_TRYCR</name>
<gene>
    <name evidence="2" type="ORF">ECC02_007112</name>
</gene>
<organism evidence="2 3">
    <name type="scientific">Trypanosoma cruzi</name>
    <dbReference type="NCBI Taxonomy" id="5693"/>
    <lineage>
        <taxon>Eukaryota</taxon>
        <taxon>Discoba</taxon>
        <taxon>Euglenozoa</taxon>
        <taxon>Kinetoplastea</taxon>
        <taxon>Metakinetoplastina</taxon>
        <taxon>Trypanosomatida</taxon>
        <taxon>Trypanosomatidae</taxon>
        <taxon>Trypanosoma</taxon>
        <taxon>Schizotrypanum</taxon>
    </lineage>
</organism>